<feature type="chain" id="PRO_5012727179" evidence="1">
    <location>
        <begin position="20"/>
        <end position="400"/>
    </location>
</feature>
<keyword evidence="4" id="KW-1185">Reference proteome</keyword>
<dbReference type="InterPro" id="IPR011032">
    <property type="entry name" value="GroES-like_sf"/>
</dbReference>
<dbReference type="AlphaFoldDB" id="A0A1Q3EE56"/>
<evidence type="ECO:0000259" key="2">
    <source>
        <dbReference type="SMART" id="SM00829"/>
    </source>
</evidence>
<dbReference type="Pfam" id="PF00107">
    <property type="entry name" value="ADH_zinc_N"/>
    <property type="match status" value="1"/>
</dbReference>
<dbReference type="EMBL" id="BDGU01000254">
    <property type="protein sequence ID" value="GAW05505.1"/>
    <property type="molecule type" value="Genomic_DNA"/>
</dbReference>
<proteinExistence type="predicted"/>
<dbReference type="InterPro" id="IPR013149">
    <property type="entry name" value="ADH-like_C"/>
</dbReference>
<dbReference type="PANTHER" id="PTHR45348:SF2">
    <property type="entry name" value="ZINC-TYPE ALCOHOL DEHYDROGENASE-LIKE PROTEIN C2E1P3.01"/>
    <property type="match status" value="1"/>
</dbReference>
<dbReference type="InterPro" id="IPR047122">
    <property type="entry name" value="Trans-enoyl_RdTase-like"/>
</dbReference>
<dbReference type="GO" id="GO:0016651">
    <property type="term" value="F:oxidoreductase activity, acting on NAD(P)H"/>
    <property type="evidence" value="ECO:0007669"/>
    <property type="project" value="InterPro"/>
</dbReference>
<gene>
    <name evidence="3" type="ORF">LENED_007368</name>
</gene>
<dbReference type="CDD" id="cd08249">
    <property type="entry name" value="enoyl_reductase_like"/>
    <property type="match status" value="1"/>
</dbReference>
<dbReference type="SMART" id="SM00829">
    <property type="entry name" value="PKS_ER"/>
    <property type="match status" value="1"/>
</dbReference>
<feature type="signal peptide" evidence="1">
    <location>
        <begin position="1"/>
        <end position="19"/>
    </location>
</feature>
<name>A0A1Q3EE56_LENED</name>
<dbReference type="InterPro" id="IPR020843">
    <property type="entry name" value="ER"/>
</dbReference>
<dbReference type="SUPFAM" id="SSF50129">
    <property type="entry name" value="GroES-like"/>
    <property type="match status" value="1"/>
</dbReference>
<accession>A0A1Q3EE56</accession>
<dbReference type="InterPro" id="IPR036291">
    <property type="entry name" value="NAD(P)-bd_dom_sf"/>
</dbReference>
<protein>
    <submittedName>
        <fullName evidence="3">Zinc-binding oxidoreductase</fullName>
    </submittedName>
</protein>
<comment type="caution">
    <text evidence="3">The sequence shown here is derived from an EMBL/GenBank/DDBJ whole genome shotgun (WGS) entry which is preliminary data.</text>
</comment>
<sequence>MTLFILLIVRSLLTDISKSCQNSSCKVTPQRLIRDSYILSSCIPHFFPLPSTDMKAVFTIAGARVQVRDTEIPIPKEEQVLVKMVAVAQNPTDWKTIKLARVVGAIVGTDYAGTIAGVGPGVDDEKYKLGDRVAGVLHGSLNKNGAFAEYALVPVHSLIRIPDSWTFEEAAQLGVGTTTTCQCFWQSQNLPKPFERPSSPPTTVLIWSGASATGHYAIQFAKLSGMRVITTSSPKHWDRLKALGADACFDYNDPEVSEKIRAYTENKLKYAVDCFSEKTSFQKISDALSEEGGTISCLFPSPYKLRAGIKLKFTLAYDLLAEPYKFPKVYNPRAEDKAFGDWATDLVSEVLKSGKLVPLPMKLYPNGLASVQEGLRYMQEGKVSAEKITYRISDTPGIEA</sequence>
<keyword evidence="1" id="KW-0732">Signal</keyword>
<dbReference type="PANTHER" id="PTHR45348">
    <property type="entry name" value="HYPOTHETICAL OXIDOREDUCTASE (EUROFUNG)"/>
    <property type="match status" value="1"/>
</dbReference>
<organism evidence="3 4">
    <name type="scientific">Lentinula edodes</name>
    <name type="common">Shiitake mushroom</name>
    <name type="synonym">Lentinus edodes</name>
    <dbReference type="NCBI Taxonomy" id="5353"/>
    <lineage>
        <taxon>Eukaryota</taxon>
        <taxon>Fungi</taxon>
        <taxon>Dikarya</taxon>
        <taxon>Basidiomycota</taxon>
        <taxon>Agaricomycotina</taxon>
        <taxon>Agaricomycetes</taxon>
        <taxon>Agaricomycetidae</taxon>
        <taxon>Agaricales</taxon>
        <taxon>Marasmiineae</taxon>
        <taxon>Omphalotaceae</taxon>
        <taxon>Lentinula</taxon>
    </lineage>
</organism>
<evidence type="ECO:0000256" key="1">
    <source>
        <dbReference type="SAM" id="SignalP"/>
    </source>
</evidence>
<dbReference type="Gene3D" id="3.90.180.10">
    <property type="entry name" value="Medium-chain alcohol dehydrogenases, catalytic domain"/>
    <property type="match status" value="1"/>
</dbReference>
<dbReference type="InterPro" id="IPR013154">
    <property type="entry name" value="ADH-like_N"/>
</dbReference>
<dbReference type="SUPFAM" id="SSF51735">
    <property type="entry name" value="NAD(P)-binding Rossmann-fold domains"/>
    <property type="match status" value="1"/>
</dbReference>
<evidence type="ECO:0000313" key="3">
    <source>
        <dbReference type="EMBL" id="GAW05505.1"/>
    </source>
</evidence>
<dbReference type="Pfam" id="PF08240">
    <property type="entry name" value="ADH_N"/>
    <property type="match status" value="1"/>
</dbReference>
<reference evidence="3 4" key="1">
    <citation type="submission" date="2016-08" db="EMBL/GenBank/DDBJ databases">
        <authorList>
            <consortium name="Lentinula edodes genome sequencing consortium"/>
            <person name="Sakamoto Y."/>
            <person name="Nakade K."/>
            <person name="Sato S."/>
            <person name="Yoshida Y."/>
            <person name="Miyazaki K."/>
            <person name="Natsume S."/>
            <person name="Konno N."/>
        </authorList>
    </citation>
    <scope>NUCLEOTIDE SEQUENCE [LARGE SCALE GENOMIC DNA]</scope>
    <source>
        <strain evidence="3 4">NBRC 111202</strain>
    </source>
</reference>
<dbReference type="Gene3D" id="3.40.50.720">
    <property type="entry name" value="NAD(P)-binding Rossmann-like Domain"/>
    <property type="match status" value="1"/>
</dbReference>
<evidence type="ECO:0000313" key="4">
    <source>
        <dbReference type="Proteomes" id="UP000188533"/>
    </source>
</evidence>
<dbReference type="Proteomes" id="UP000188533">
    <property type="component" value="Unassembled WGS sequence"/>
</dbReference>
<dbReference type="STRING" id="5353.A0A1Q3EE56"/>
<feature type="domain" description="Enoyl reductase (ER)" evidence="2">
    <location>
        <begin position="62"/>
        <end position="383"/>
    </location>
</feature>
<reference evidence="3 4" key="2">
    <citation type="submission" date="2017-02" db="EMBL/GenBank/DDBJ databases">
        <title>A genome survey and senescence transcriptome analysis in Lentinula edodes.</title>
        <authorList>
            <person name="Sakamoto Y."/>
            <person name="Nakade K."/>
            <person name="Sato S."/>
            <person name="Yoshida Y."/>
            <person name="Miyazaki K."/>
            <person name="Natsume S."/>
            <person name="Konno N."/>
        </authorList>
    </citation>
    <scope>NUCLEOTIDE SEQUENCE [LARGE SCALE GENOMIC DNA]</scope>
    <source>
        <strain evidence="3 4">NBRC 111202</strain>
    </source>
</reference>